<dbReference type="STRING" id="1121877.FEAC_13050"/>
<dbReference type="EC" id="6.3.4.19" evidence="6"/>
<evidence type="ECO:0000259" key="7">
    <source>
        <dbReference type="Pfam" id="PF01171"/>
    </source>
</evidence>
<evidence type="ECO:0000313" key="9">
    <source>
        <dbReference type="Proteomes" id="UP000032336"/>
    </source>
</evidence>
<comment type="catalytic activity">
    <reaction evidence="5 6">
        <text>cytidine(34) in tRNA(Ile2) + L-lysine + ATP = lysidine(34) in tRNA(Ile2) + AMP + diphosphate + H(+)</text>
        <dbReference type="Rhea" id="RHEA:43744"/>
        <dbReference type="Rhea" id="RHEA-COMP:10625"/>
        <dbReference type="Rhea" id="RHEA-COMP:10670"/>
        <dbReference type="ChEBI" id="CHEBI:15378"/>
        <dbReference type="ChEBI" id="CHEBI:30616"/>
        <dbReference type="ChEBI" id="CHEBI:32551"/>
        <dbReference type="ChEBI" id="CHEBI:33019"/>
        <dbReference type="ChEBI" id="CHEBI:82748"/>
        <dbReference type="ChEBI" id="CHEBI:83665"/>
        <dbReference type="ChEBI" id="CHEBI:456215"/>
        <dbReference type="EC" id="6.3.4.19"/>
    </reaction>
</comment>
<dbReference type="CDD" id="cd01992">
    <property type="entry name" value="TilS_N"/>
    <property type="match status" value="1"/>
</dbReference>
<dbReference type="InterPro" id="IPR014729">
    <property type="entry name" value="Rossmann-like_a/b/a_fold"/>
</dbReference>
<dbReference type="GO" id="GO:0006400">
    <property type="term" value="P:tRNA modification"/>
    <property type="evidence" value="ECO:0007669"/>
    <property type="project" value="UniProtKB-UniRule"/>
</dbReference>
<sequence>MRREELERELKTRGASLRELLARSDLDLWGSGPVRIGISGGADSMGLALLAWANGQQVLGVHVDHGLRSDSNTEGRMIADALAPFGIGLLECRVDVEAGGNLEDRARQARLAILGGAATAHTMDDQAETVIANLLRGAGLVGVGAMQPGRRHPILRLRRSETRLLCEAAGVWIFDDPSNGDPRFVRNRVRAELLPLAADILQRDVVPILARTAANSQEYAEAISAVLSQLPQGLEDLPPVLARHRLNSLITAGLGLRLNGDHLEQIRQVAIGQRPAHQIVHAITVRRVHDGLVFVDRDGNRLLQL</sequence>
<dbReference type="EMBL" id="JXUW01000009">
    <property type="protein sequence ID" value="KJE76979.1"/>
    <property type="molecule type" value="Genomic_DNA"/>
</dbReference>
<dbReference type="InterPro" id="IPR012795">
    <property type="entry name" value="tRNA_Ile_lys_synt_N"/>
</dbReference>
<feature type="domain" description="tRNA(Ile)-lysidine/2-thiocytidine synthase N-terminal" evidence="7">
    <location>
        <begin position="35"/>
        <end position="191"/>
    </location>
</feature>
<dbReference type="SUPFAM" id="SSF52402">
    <property type="entry name" value="Adenine nucleotide alpha hydrolases-like"/>
    <property type="match status" value="1"/>
</dbReference>
<dbReference type="PANTHER" id="PTHR43033:SF1">
    <property type="entry name" value="TRNA(ILE)-LYSIDINE SYNTHASE-RELATED"/>
    <property type="match status" value="1"/>
</dbReference>
<name>A0A0D8FVJ9_9ACTN</name>
<organism evidence="8 9">
    <name type="scientific">Ferrimicrobium acidiphilum DSM 19497</name>
    <dbReference type="NCBI Taxonomy" id="1121877"/>
    <lineage>
        <taxon>Bacteria</taxon>
        <taxon>Bacillati</taxon>
        <taxon>Actinomycetota</taxon>
        <taxon>Acidimicrobiia</taxon>
        <taxon>Acidimicrobiales</taxon>
        <taxon>Acidimicrobiaceae</taxon>
        <taxon>Ferrimicrobium</taxon>
    </lineage>
</organism>
<keyword evidence="3 6" id="KW-0547">Nucleotide-binding</keyword>
<dbReference type="Proteomes" id="UP000032336">
    <property type="component" value="Unassembled WGS sequence"/>
</dbReference>
<dbReference type="GO" id="GO:0032267">
    <property type="term" value="F:tRNA(Ile)-lysidine synthase activity"/>
    <property type="evidence" value="ECO:0007669"/>
    <property type="project" value="UniProtKB-EC"/>
</dbReference>
<dbReference type="PATRIC" id="fig|1121877.4.peg.1431"/>
<dbReference type="Gene3D" id="3.40.50.620">
    <property type="entry name" value="HUPs"/>
    <property type="match status" value="1"/>
</dbReference>
<evidence type="ECO:0000256" key="5">
    <source>
        <dbReference type="ARBA" id="ARBA00048539"/>
    </source>
</evidence>
<evidence type="ECO:0000256" key="2">
    <source>
        <dbReference type="ARBA" id="ARBA00022694"/>
    </source>
</evidence>
<dbReference type="eggNOG" id="COG0037">
    <property type="taxonomic scope" value="Bacteria"/>
</dbReference>
<evidence type="ECO:0000256" key="1">
    <source>
        <dbReference type="ARBA" id="ARBA00022598"/>
    </source>
</evidence>
<dbReference type="Pfam" id="PF01171">
    <property type="entry name" value="ATP_bind_3"/>
    <property type="match status" value="1"/>
</dbReference>
<dbReference type="AlphaFoldDB" id="A0A0D8FVJ9"/>
<dbReference type="GO" id="GO:0005524">
    <property type="term" value="F:ATP binding"/>
    <property type="evidence" value="ECO:0007669"/>
    <property type="project" value="UniProtKB-UniRule"/>
</dbReference>
<keyword evidence="9" id="KW-1185">Reference proteome</keyword>
<feature type="binding site" evidence="6">
    <location>
        <begin position="39"/>
        <end position="44"/>
    </location>
    <ligand>
        <name>ATP</name>
        <dbReference type="ChEBI" id="CHEBI:30616"/>
    </ligand>
</feature>
<dbReference type="RefSeq" id="WP_052565818.1">
    <property type="nucleotide sequence ID" value="NZ_JQKF01000035.1"/>
</dbReference>
<reference evidence="8 9" key="1">
    <citation type="submission" date="2015-01" db="EMBL/GenBank/DDBJ databases">
        <title>Draft genome of the acidophilic iron oxidizer Ferrimicrobium acidiphilum strain T23.</title>
        <authorList>
            <person name="Poehlein A."/>
            <person name="Eisen S."/>
            <person name="Schloemann M."/>
            <person name="Johnson B.D."/>
            <person name="Daniel R."/>
            <person name="Muehling M."/>
        </authorList>
    </citation>
    <scope>NUCLEOTIDE SEQUENCE [LARGE SCALE GENOMIC DNA]</scope>
    <source>
        <strain evidence="8 9">T23</strain>
    </source>
</reference>
<dbReference type="InterPro" id="IPR011063">
    <property type="entry name" value="TilS/TtcA_N"/>
</dbReference>
<keyword evidence="6" id="KW-0963">Cytoplasm</keyword>
<comment type="caution">
    <text evidence="8">The sequence shown here is derived from an EMBL/GenBank/DDBJ whole genome shotgun (WGS) entry which is preliminary data.</text>
</comment>
<evidence type="ECO:0000256" key="4">
    <source>
        <dbReference type="ARBA" id="ARBA00022840"/>
    </source>
</evidence>
<evidence type="ECO:0000256" key="6">
    <source>
        <dbReference type="HAMAP-Rule" id="MF_01161"/>
    </source>
</evidence>
<dbReference type="GeneID" id="78372521"/>
<keyword evidence="2 6" id="KW-0819">tRNA processing</keyword>
<keyword evidence="4 6" id="KW-0067">ATP-binding</keyword>
<comment type="subcellular location">
    <subcellularLocation>
        <location evidence="6">Cytoplasm</location>
    </subcellularLocation>
</comment>
<dbReference type="GO" id="GO:0005737">
    <property type="term" value="C:cytoplasm"/>
    <property type="evidence" value="ECO:0007669"/>
    <property type="project" value="UniProtKB-SubCell"/>
</dbReference>
<gene>
    <name evidence="6 8" type="primary">tilS</name>
    <name evidence="8" type="ORF">FEAC_13050</name>
</gene>
<dbReference type="PANTHER" id="PTHR43033">
    <property type="entry name" value="TRNA(ILE)-LYSIDINE SYNTHASE-RELATED"/>
    <property type="match status" value="1"/>
</dbReference>
<comment type="similarity">
    <text evidence="6">Belongs to the tRNA(Ile)-lysidine synthase family.</text>
</comment>
<comment type="function">
    <text evidence="6">Ligates lysine onto the cytidine present at position 34 of the AUA codon-specific tRNA(Ile) that contains the anticodon CAU, in an ATP-dependent manner. Cytidine is converted to lysidine, thus changing the amino acid specificity of the tRNA from methionine to isoleucine.</text>
</comment>
<protein>
    <recommendedName>
        <fullName evidence="6">tRNA(Ile)-lysidine synthase</fullName>
        <ecNumber evidence="6">6.3.4.19</ecNumber>
    </recommendedName>
    <alternativeName>
        <fullName evidence="6">tRNA(Ile)-2-lysyl-cytidine synthase</fullName>
    </alternativeName>
    <alternativeName>
        <fullName evidence="6">tRNA(Ile)-lysidine synthetase</fullName>
    </alternativeName>
</protein>
<keyword evidence="1 6" id="KW-0436">Ligase</keyword>
<dbReference type="NCBIfam" id="TIGR02432">
    <property type="entry name" value="lysidine_TilS_N"/>
    <property type="match status" value="1"/>
</dbReference>
<accession>A0A0D8FVJ9</accession>
<comment type="domain">
    <text evidence="6">The N-terminal region contains the highly conserved SGGXDS motif, predicted to be a P-loop motif involved in ATP binding.</text>
</comment>
<dbReference type="HAMAP" id="MF_01161">
    <property type="entry name" value="tRNA_Ile_lys_synt"/>
    <property type="match status" value="1"/>
</dbReference>
<dbReference type="InterPro" id="IPR012094">
    <property type="entry name" value="tRNA_Ile_lys_synt"/>
</dbReference>
<evidence type="ECO:0000313" key="8">
    <source>
        <dbReference type="EMBL" id="KJE76979.1"/>
    </source>
</evidence>
<evidence type="ECO:0000256" key="3">
    <source>
        <dbReference type="ARBA" id="ARBA00022741"/>
    </source>
</evidence>
<proteinExistence type="inferred from homology"/>